<sequence>MQKLTSLLIITGIAFLTEACNMFAPVDPLAPAASEVSVEQVWTSGATVRGKIDNLDPKNDRQEKKSGKILEYGFVWGTQNQPTLEAGTVIKVGEDNPPTPFEFVREINRLSVLTTYYVRTYARNQGGGVGYGPVATFKTDDYVFAELSLGKITTTSKVSADVVVNILSLGNAEISSFGVCYSSTNNEPTTKDNRATANGKAAKGSFTVNVGGLAAGTTYYARAFAITLGGIIYSDATTGFSLGEPAVFTPKKSFTMYYSNPYDLDQGALVSQVGSEDLNWYPYNDKPGIYPRNGAKFAVLGAVNFDQVKYSDLTRANLSTGFINGSYTDVMANQLQNGTVIAFMTNQGRYGKLRVDAHGEDRRPGSASGGDMEVTILTYDKP</sequence>
<dbReference type="InterPro" id="IPR036116">
    <property type="entry name" value="FN3_sf"/>
</dbReference>
<dbReference type="RefSeq" id="WP_106595698.1">
    <property type="nucleotide sequence ID" value="NZ_PYAS01000005.1"/>
</dbReference>
<protein>
    <recommendedName>
        <fullName evidence="3">Fibronectin type-III domain-containing protein</fullName>
    </recommendedName>
</protein>
<evidence type="ECO:0000313" key="2">
    <source>
        <dbReference type="Proteomes" id="UP000241964"/>
    </source>
</evidence>
<dbReference type="SUPFAM" id="SSF49265">
    <property type="entry name" value="Fibronectin type III"/>
    <property type="match status" value="1"/>
</dbReference>
<comment type="caution">
    <text evidence="1">The sequence shown here is derived from an EMBL/GenBank/DDBJ whole genome shotgun (WGS) entry which is preliminary data.</text>
</comment>
<organism evidence="1 2">
    <name type="scientific">Dyadobacter jiangsuensis</name>
    <dbReference type="NCBI Taxonomy" id="1591085"/>
    <lineage>
        <taxon>Bacteria</taxon>
        <taxon>Pseudomonadati</taxon>
        <taxon>Bacteroidota</taxon>
        <taxon>Cytophagia</taxon>
        <taxon>Cytophagales</taxon>
        <taxon>Spirosomataceae</taxon>
        <taxon>Dyadobacter</taxon>
    </lineage>
</organism>
<keyword evidence="2" id="KW-1185">Reference proteome</keyword>
<gene>
    <name evidence="1" type="ORF">CLV60_105266</name>
</gene>
<dbReference type="AlphaFoldDB" id="A0A2P8G625"/>
<accession>A0A2P8G625</accession>
<proteinExistence type="predicted"/>
<reference evidence="1 2" key="1">
    <citation type="submission" date="2018-03" db="EMBL/GenBank/DDBJ databases">
        <title>Genomic Encyclopedia of Archaeal and Bacterial Type Strains, Phase II (KMG-II): from individual species to whole genera.</title>
        <authorList>
            <person name="Goeker M."/>
        </authorList>
    </citation>
    <scope>NUCLEOTIDE SEQUENCE [LARGE SCALE GENOMIC DNA]</scope>
    <source>
        <strain evidence="1 2">DSM 29057</strain>
    </source>
</reference>
<evidence type="ECO:0008006" key="3">
    <source>
        <dbReference type="Google" id="ProtNLM"/>
    </source>
</evidence>
<dbReference type="EMBL" id="PYAS01000005">
    <property type="protein sequence ID" value="PSL29424.1"/>
    <property type="molecule type" value="Genomic_DNA"/>
</dbReference>
<name>A0A2P8G625_9BACT</name>
<evidence type="ECO:0000313" key="1">
    <source>
        <dbReference type="EMBL" id="PSL29424.1"/>
    </source>
</evidence>
<dbReference type="Proteomes" id="UP000241964">
    <property type="component" value="Unassembled WGS sequence"/>
</dbReference>
<dbReference type="OrthoDB" id="1490335at2"/>